<dbReference type="PANTHER" id="PTHR31302">
    <property type="entry name" value="TRANSMEMBRANE PROTEIN WITH METALLOPHOSPHOESTERASE DOMAIN-RELATED"/>
    <property type="match status" value="1"/>
</dbReference>
<protein>
    <submittedName>
        <fullName evidence="2">Metallophosphoesterase family protein</fullName>
    </submittedName>
</protein>
<dbReference type="InterPro" id="IPR004843">
    <property type="entry name" value="Calcineurin-like_PHP"/>
</dbReference>
<proteinExistence type="predicted"/>
<accession>A0ABR8PFM1</accession>
<dbReference type="EMBL" id="JACSQY010000001">
    <property type="protein sequence ID" value="MBD7906976.1"/>
    <property type="molecule type" value="Genomic_DNA"/>
</dbReference>
<sequence length="268" mass="29752">MKIFWIGIRVLFACLSLLLGGMLYSAHRTSLKTHRMKVKPSSTADEALTVFFISDVHRRKIPEKLLDKVRSQKKSVDLVIIGGDVAEKGVPLERVKTNVEKLATLGPVYYVWGNNDREIGEANVREIIASVGGTILDNISVRIPEHPDWIISGADDPSSGKTNLQNAVSFEEDYMYQLIAVHNPSLFDKIKQISKPDLLVGGHTHGGQIRFGPFGMQPRGNFKHDPSCARLISNGFGTTMVPLRFGAPPETHLITIQYEKRSGTSRYA</sequence>
<organism evidence="2 3">
    <name type="scientific">Sporosarcina gallistercoris</name>
    <dbReference type="NCBI Taxonomy" id="2762245"/>
    <lineage>
        <taxon>Bacteria</taxon>
        <taxon>Bacillati</taxon>
        <taxon>Bacillota</taxon>
        <taxon>Bacilli</taxon>
        <taxon>Bacillales</taxon>
        <taxon>Caryophanaceae</taxon>
        <taxon>Sporosarcina</taxon>
    </lineage>
</organism>
<dbReference type="InterPro" id="IPR051158">
    <property type="entry name" value="Metallophosphoesterase_sf"/>
</dbReference>
<keyword evidence="3" id="KW-1185">Reference proteome</keyword>
<evidence type="ECO:0000313" key="3">
    <source>
        <dbReference type="Proteomes" id="UP000659496"/>
    </source>
</evidence>
<reference evidence="2 3" key="1">
    <citation type="submission" date="2020-08" db="EMBL/GenBank/DDBJ databases">
        <title>A Genomic Blueprint of the Chicken Gut Microbiome.</title>
        <authorList>
            <person name="Gilroy R."/>
            <person name="Ravi A."/>
            <person name="Getino M."/>
            <person name="Pursley I."/>
            <person name="Horton D.L."/>
            <person name="Alikhan N.-F."/>
            <person name="Baker D."/>
            <person name="Gharbi K."/>
            <person name="Hall N."/>
            <person name="Watson M."/>
            <person name="Adriaenssens E.M."/>
            <person name="Foster-Nyarko E."/>
            <person name="Jarju S."/>
            <person name="Secka A."/>
            <person name="Antonio M."/>
            <person name="Oren A."/>
            <person name="Chaudhuri R."/>
            <person name="La Ragione R.M."/>
            <person name="Hildebrand F."/>
            <person name="Pallen M.J."/>
        </authorList>
    </citation>
    <scope>NUCLEOTIDE SEQUENCE [LARGE SCALE GENOMIC DNA]</scope>
    <source>
        <strain evidence="2 3">Sa3CUA8</strain>
    </source>
</reference>
<dbReference type="Proteomes" id="UP000659496">
    <property type="component" value="Unassembled WGS sequence"/>
</dbReference>
<dbReference type="InterPro" id="IPR029052">
    <property type="entry name" value="Metallo-depent_PP-like"/>
</dbReference>
<dbReference type="Pfam" id="PF00149">
    <property type="entry name" value="Metallophos"/>
    <property type="match status" value="1"/>
</dbReference>
<name>A0ABR8PFM1_9BACL</name>
<dbReference type="SUPFAM" id="SSF56300">
    <property type="entry name" value="Metallo-dependent phosphatases"/>
    <property type="match status" value="1"/>
</dbReference>
<evidence type="ECO:0000259" key="1">
    <source>
        <dbReference type="Pfam" id="PF00149"/>
    </source>
</evidence>
<comment type="caution">
    <text evidence="2">The sequence shown here is derived from an EMBL/GenBank/DDBJ whole genome shotgun (WGS) entry which is preliminary data.</text>
</comment>
<gene>
    <name evidence="2" type="ORF">H9659_01350</name>
</gene>
<evidence type="ECO:0000313" key="2">
    <source>
        <dbReference type="EMBL" id="MBD7906976.1"/>
    </source>
</evidence>
<dbReference type="RefSeq" id="WP_191688116.1">
    <property type="nucleotide sequence ID" value="NZ_JACSQY010000001.1"/>
</dbReference>
<dbReference type="PANTHER" id="PTHR31302:SF32">
    <property type="entry name" value="PHOSPHOESTERASE"/>
    <property type="match status" value="1"/>
</dbReference>
<feature type="domain" description="Calcineurin-like phosphoesterase" evidence="1">
    <location>
        <begin position="49"/>
        <end position="206"/>
    </location>
</feature>
<dbReference type="Gene3D" id="3.60.21.10">
    <property type="match status" value="1"/>
</dbReference>